<dbReference type="PANTHER" id="PTHR30346:SF28">
    <property type="entry name" value="HTH-TYPE TRANSCRIPTIONAL REGULATOR CYNR"/>
    <property type="match status" value="1"/>
</dbReference>
<dbReference type="GO" id="GO:0003677">
    <property type="term" value="F:DNA binding"/>
    <property type="evidence" value="ECO:0007669"/>
    <property type="project" value="UniProtKB-KW"/>
</dbReference>
<dbReference type="EMBL" id="CVRS01000065">
    <property type="protein sequence ID" value="CRL36676.1"/>
    <property type="molecule type" value="Genomic_DNA"/>
</dbReference>
<dbReference type="Pfam" id="PF00126">
    <property type="entry name" value="HTH_1"/>
    <property type="match status" value="1"/>
</dbReference>
<protein>
    <recommendedName>
        <fullName evidence="5">HTH lysR-type domain-containing protein</fullName>
    </recommendedName>
</protein>
<comment type="similarity">
    <text evidence="1">Belongs to the LysR transcriptional regulatory family.</text>
</comment>
<dbReference type="SUPFAM" id="SSF53850">
    <property type="entry name" value="Periplasmic binding protein-like II"/>
    <property type="match status" value="1"/>
</dbReference>
<dbReference type="PANTHER" id="PTHR30346">
    <property type="entry name" value="TRANSCRIPTIONAL DUAL REGULATOR HCAR-RELATED"/>
    <property type="match status" value="1"/>
</dbReference>
<accession>A0A0M6WIR2</accession>
<dbReference type="Proteomes" id="UP000049828">
    <property type="component" value="Unassembled WGS sequence"/>
</dbReference>
<keyword evidence="7" id="KW-1185">Reference proteome</keyword>
<dbReference type="FunFam" id="1.10.10.10:FF:000001">
    <property type="entry name" value="LysR family transcriptional regulator"/>
    <property type="match status" value="1"/>
</dbReference>
<evidence type="ECO:0000259" key="5">
    <source>
        <dbReference type="PROSITE" id="PS50931"/>
    </source>
</evidence>
<name>A0A0M6WIR2_9FIRM</name>
<dbReference type="PRINTS" id="PR00039">
    <property type="entry name" value="HTHLYSR"/>
</dbReference>
<dbReference type="GO" id="GO:0003700">
    <property type="term" value="F:DNA-binding transcription factor activity"/>
    <property type="evidence" value="ECO:0007669"/>
    <property type="project" value="InterPro"/>
</dbReference>
<evidence type="ECO:0000313" key="6">
    <source>
        <dbReference type="EMBL" id="CRL36676.1"/>
    </source>
</evidence>
<dbReference type="GO" id="GO:0032993">
    <property type="term" value="C:protein-DNA complex"/>
    <property type="evidence" value="ECO:0007669"/>
    <property type="project" value="TreeGrafter"/>
</dbReference>
<dbReference type="InterPro" id="IPR036390">
    <property type="entry name" value="WH_DNA-bd_sf"/>
</dbReference>
<evidence type="ECO:0000256" key="4">
    <source>
        <dbReference type="ARBA" id="ARBA00023163"/>
    </source>
</evidence>
<sequence length="304" mass="34780">MQYKISFQQIDYFLTVADVLSFTEAARILYISQPALSKQINVIETELGFPLFVRNKRHVVLTPEGISLHRDWKSLSQNMESSIYNAKLLRNHASGELYIGCSDTFDYSDVLPKLVRNFMSDYPQINVDASSHSFKTLRESLLADKMDIIFTPYFELDGLTDVSWMKLKDIPLSIIVPTCNPLSEKDSISLRDLKNESFILISPKDSQSGTERTQALCRRCGFNLKKVRYVPNVSSMQLAVQNGLGVAICNSKMFEHDSEMCKIYPLDITQDDSFLVAVWKKDRHNVAVDLFTTLLQNQFTHMIH</sequence>
<organism evidence="6 7">
    <name type="scientific">Roseburia inulinivorans</name>
    <dbReference type="NCBI Taxonomy" id="360807"/>
    <lineage>
        <taxon>Bacteria</taxon>
        <taxon>Bacillati</taxon>
        <taxon>Bacillota</taxon>
        <taxon>Clostridia</taxon>
        <taxon>Lachnospirales</taxon>
        <taxon>Lachnospiraceae</taxon>
        <taxon>Roseburia</taxon>
    </lineage>
</organism>
<keyword evidence="4" id="KW-0804">Transcription</keyword>
<evidence type="ECO:0000313" key="7">
    <source>
        <dbReference type="Proteomes" id="UP000049828"/>
    </source>
</evidence>
<dbReference type="SUPFAM" id="SSF46785">
    <property type="entry name" value="Winged helix' DNA-binding domain"/>
    <property type="match status" value="1"/>
</dbReference>
<gene>
    <name evidence="6" type="ORF">RIL183_19901</name>
</gene>
<dbReference type="CDD" id="cd05466">
    <property type="entry name" value="PBP2_LTTR_substrate"/>
    <property type="match status" value="1"/>
</dbReference>
<dbReference type="InterPro" id="IPR000847">
    <property type="entry name" value="LysR_HTH_N"/>
</dbReference>
<keyword evidence="3" id="KW-0238">DNA-binding</keyword>
<evidence type="ECO:0000256" key="1">
    <source>
        <dbReference type="ARBA" id="ARBA00009437"/>
    </source>
</evidence>
<proteinExistence type="inferred from homology"/>
<dbReference type="InterPro" id="IPR036388">
    <property type="entry name" value="WH-like_DNA-bd_sf"/>
</dbReference>
<dbReference type="Gene3D" id="3.40.190.10">
    <property type="entry name" value="Periplasmic binding protein-like II"/>
    <property type="match status" value="2"/>
</dbReference>
<evidence type="ECO:0000256" key="2">
    <source>
        <dbReference type="ARBA" id="ARBA00023015"/>
    </source>
</evidence>
<reference evidence="7" key="1">
    <citation type="submission" date="2015-05" db="EMBL/GenBank/DDBJ databases">
        <authorList>
            <consortium name="Pathogen Informatics"/>
        </authorList>
    </citation>
    <scope>NUCLEOTIDE SEQUENCE [LARGE SCALE GENOMIC DNA]</scope>
    <source>
        <strain evidence="7">L1-83</strain>
    </source>
</reference>
<keyword evidence="2" id="KW-0805">Transcription regulation</keyword>
<dbReference type="AlphaFoldDB" id="A0A0M6WIR2"/>
<dbReference type="Pfam" id="PF03466">
    <property type="entry name" value="LysR_substrate"/>
    <property type="match status" value="1"/>
</dbReference>
<dbReference type="PROSITE" id="PS50931">
    <property type="entry name" value="HTH_LYSR"/>
    <property type="match status" value="1"/>
</dbReference>
<feature type="domain" description="HTH lysR-type" evidence="5">
    <location>
        <begin position="5"/>
        <end position="62"/>
    </location>
</feature>
<dbReference type="InterPro" id="IPR005119">
    <property type="entry name" value="LysR_subst-bd"/>
</dbReference>
<evidence type="ECO:0000256" key="3">
    <source>
        <dbReference type="ARBA" id="ARBA00023125"/>
    </source>
</evidence>
<dbReference type="RefSeq" id="WP_055039462.1">
    <property type="nucleotide sequence ID" value="NZ_CVRS01000065.1"/>
</dbReference>
<dbReference type="Gene3D" id="1.10.10.10">
    <property type="entry name" value="Winged helix-like DNA-binding domain superfamily/Winged helix DNA-binding domain"/>
    <property type="match status" value="1"/>
</dbReference>
<dbReference type="OrthoDB" id="119203at2"/>